<dbReference type="EMBL" id="NJEU01000092">
    <property type="protein sequence ID" value="PHH81865.1"/>
    <property type="molecule type" value="Genomic_DNA"/>
</dbReference>
<dbReference type="Proteomes" id="UP000224854">
    <property type="component" value="Unassembled WGS sequence"/>
</dbReference>
<evidence type="ECO:0000313" key="1">
    <source>
        <dbReference type="EMBL" id="PHH81865.1"/>
    </source>
</evidence>
<gene>
    <name evidence="1" type="ORF">CDD82_7681</name>
</gene>
<sequence>MSSKSWYALKVKGAPSRYKLSKNIQTLLQCLDDYYSGSIDATELGRLVRLSPKRRTSIANTIAKCAEIIKKEPDEVRTCVDIIEMCTEVLEIADKKPPIEVFPFMKLPMEIRDRILRLMINTVFRTDTVVPASNMSLGTCRCAILMRGTAFQTAPMKTLPTLLGTVLKPEFCRIFFREKTFRFRCTCELLVHLTGRKGSPRSTFAENVRHISVHWCGKDSAKAFKLLASCRQLETLTLAVSKSTYNNLSQRALLMRDFFPFAFRNVRITDALGLDELLELRGLKDVQVVNLHKAMPSVAIEMDRAGASRLLWSKLTQPIEDHDADDA</sequence>
<proteinExistence type="predicted"/>
<name>A0A2C5ZIR6_9HYPO</name>
<protein>
    <submittedName>
        <fullName evidence="1">Uncharacterized protein</fullName>
    </submittedName>
</protein>
<evidence type="ECO:0000313" key="2">
    <source>
        <dbReference type="Proteomes" id="UP000224854"/>
    </source>
</evidence>
<keyword evidence="2" id="KW-1185">Reference proteome</keyword>
<comment type="caution">
    <text evidence="1">The sequence shown here is derived from an EMBL/GenBank/DDBJ whole genome shotgun (WGS) entry which is preliminary data.</text>
</comment>
<organism evidence="1 2">
    <name type="scientific">Ophiocordyceps australis</name>
    <dbReference type="NCBI Taxonomy" id="1399860"/>
    <lineage>
        <taxon>Eukaryota</taxon>
        <taxon>Fungi</taxon>
        <taxon>Dikarya</taxon>
        <taxon>Ascomycota</taxon>
        <taxon>Pezizomycotina</taxon>
        <taxon>Sordariomycetes</taxon>
        <taxon>Hypocreomycetidae</taxon>
        <taxon>Hypocreales</taxon>
        <taxon>Ophiocordycipitaceae</taxon>
        <taxon>Ophiocordyceps</taxon>
    </lineage>
</organism>
<dbReference type="AlphaFoldDB" id="A0A2C5ZIR6"/>
<reference evidence="1 2" key="1">
    <citation type="submission" date="2017-06" db="EMBL/GenBank/DDBJ databases">
        <title>Ant-infecting Ophiocordyceps genomes reveal a high diversity of potential behavioral manipulation genes and a possible major role for enterotoxins.</title>
        <authorList>
            <person name="De Bekker C."/>
            <person name="Evans H.C."/>
            <person name="Brachmann A."/>
            <person name="Hughes D.P."/>
        </authorList>
    </citation>
    <scope>NUCLEOTIDE SEQUENCE [LARGE SCALE GENOMIC DNA]</scope>
    <source>
        <strain evidence="1 2">1348a</strain>
    </source>
</reference>
<accession>A0A2C5ZIR6</accession>
<dbReference type="OrthoDB" id="4761172at2759"/>